<gene>
    <name evidence="1" type="ORF">BJY14_003805</name>
</gene>
<keyword evidence="2" id="KW-1185">Reference proteome</keyword>
<accession>A0A7Y9EHM6</accession>
<reference evidence="1 2" key="1">
    <citation type="submission" date="2020-07" db="EMBL/GenBank/DDBJ databases">
        <title>Sequencing the genomes of 1000 actinobacteria strains.</title>
        <authorList>
            <person name="Klenk H.-P."/>
        </authorList>
    </citation>
    <scope>NUCLEOTIDE SEQUENCE [LARGE SCALE GENOMIC DNA]</scope>
    <source>
        <strain evidence="1 2">DSM 40398</strain>
    </source>
</reference>
<dbReference type="RefSeq" id="WP_179844840.1">
    <property type="nucleotide sequence ID" value="NZ_JACCBA010000001.1"/>
</dbReference>
<dbReference type="Proteomes" id="UP000529783">
    <property type="component" value="Unassembled WGS sequence"/>
</dbReference>
<name>A0A7Y9EHM6_9ACTN</name>
<proteinExistence type="predicted"/>
<sequence>MIDWSAVDIGAEHEAALRAYLLDGPAAWLTIQDDLVVPQTAAGYTQMLQAAFGVAVRRRFSAGYEINQLIRYVADVRLLLRKSGKDINPRIGESLIRRHLGDPTVSEDAKPVEAADVEQETVALTTLLRFLVNESEPSSEWLDEFVREVADAARLWLEAQRTAAAR</sequence>
<dbReference type="AlphaFoldDB" id="A0A7Y9EHM6"/>
<comment type="caution">
    <text evidence="1">The sequence shown here is derived from an EMBL/GenBank/DDBJ whole genome shotgun (WGS) entry which is preliminary data.</text>
</comment>
<evidence type="ECO:0000313" key="1">
    <source>
        <dbReference type="EMBL" id="NYD47822.1"/>
    </source>
</evidence>
<dbReference type="EMBL" id="JACCBA010000001">
    <property type="protein sequence ID" value="NYD47822.1"/>
    <property type="molecule type" value="Genomic_DNA"/>
</dbReference>
<protein>
    <submittedName>
        <fullName evidence="1">Uncharacterized protein</fullName>
    </submittedName>
</protein>
<evidence type="ECO:0000313" key="2">
    <source>
        <dbReference type="Proteomes" id="UP000529783"/>
    </source>
</evidence>
<organism evidence="1 2">
    <name type="scientific">Actinomadura luteofluorescens</name>
    <dbReference type="NCBI Taxonomy" id="46163"/>
    <lineage>
        <taxon>Bacteria</taxon>
        <taxon>Bacillati</taxon>
        <taxon>Actinomycetota</taxon>
        <taxon>Actinomycetes</taxon>
        <taxon>Streptosporangiales</taxon>
        <taxon>Thermomonosporaceae</taxon>
        <taxon>Actinomadura</taxon>
    </lineage>
</organism>